<evidence type="ECO:0008006" key="4">
    <source>
        <dbReference type="Google" id="ProtNLM"/>
    </source>
</evidence>
<organism evidence="2 3">
    <name type="scientific">Rangifer tarandus platyrhynchus</name>
    <name type="common">Svalbard reindeer</name>
    <dbReference type="NCBI Taxonomy" id="3082113"/>
    <lineage>
        <taxon>Eukaryota</taxon>
        <taxon>Metazoa</taxon>
        <taxon>Chordata</taxon>
        <taxon>Craniata</taxon>
        <taxon>Vertebrata</taxon>
        <taxon>Euteleostomi</taxon>
        <taxon>Mammalia</taxon>
        <taxon>Eutheria</taxon>
        <taxon>Laurasiatheria</taxon>
        <taxon>Artiodactyla</taxon>
        <taxon>Ruminantia</taxon>
        <taxon>Pecora</taxon>
        <taxon>Cervidae</taxon>
        <taxon>Odocoileinae</taxon>
        <taxon>Rangifer</taxon>
    </lineage>
</organism>
<reference evidence="2" key="1">
    <citation type="submission" date="2023-04" db="EMBL/GenBank/DDBJ databases">
        <authorList>
            <consortium name="ELIXIR-Norway"/>
        </authorList>
    </citation>
    <scope>NUCLEOTIDE SEQUENCE [LARGE SCALE GENOMIC DNA]</scope>
</reference>
<evidence type="ECO:0000313" key="2">
    <source>
        <dbReference type="EMBL" id="CAI9168981.1"/>
    </source>
</evidence>
<dbReference type="EMBL" id="OX459964">
    <property type="protein sequence ID" value="CAI9168981.1"/>
    <property type="molecule type" value="Genomic_DNA"/>
</dbReference>
<protein>
    <recommendedName>
        <fullName evidence="4">Secreted protein</fullName>
    </recommendedName>
</protein>
<evidence type="ECO:0000256" key="1">
    <source>
        <dbReference type="SAM" id="MobiDB-lite"/>
    </source>
</evidence>
<evidence type="ECO:0000313" key="3">
    <source>
        <dbReference type="Proteomes" id="UP001176941"/>
    </source>
</evidence>
<feature type="compositionally biased region" description="Low complexity" evidence="1">
    <location>
        <begin position="128"/>
        <end position="142"/>
    </location>
</feature>
<sequence length="151" mass="16612">MKSLLPQRCLRLGGVWGPSVLVWLGGFPELLTGPPRGGFLGQTHPSKPEMRGRALGWGRHRMQQSSQRRLVHMRMVLPRARVTTCLARDMACLSRGSPTQRVPSDRRVRQTTADSSRNRSARRHQTQPPAAGDAGPPHALLLWESAPAGAT</sequence>
<feature type="region of interest" description="Disordered" evidence="1">
    <location>
        <begin position="93"/>
        <end position="151"/>
    </location>
</feature>
<proteinExistence type="predicted"/>
<keyword evidence="3" id="KW-1185">Reference proteome</keyword>
<dbReference type="Proteomes" id="UP001176941">
    <property type="component" value="Chromosome 28"/>
</dbReference>
<accession>A0ABN8Z7M1</accession>
<gene>
    <name evidence="2" type="ORF">MRATA1EN1_LOCUS17943</name>
</gene>
<name>A0ABN8Z7M1_RANTA</name>